<dbReference type="OrthoDB" id="26525at2759"/>
<feature type="domain" description="EF-hand" evidence="4">
    <location>
        <begin position="43"/>
        <end position="78"/>
    </location>
</feature>
<feature type="domain" description="EF-hand" evidence="4">
    <location>
        <begin position="162"/>
        <end position="192"/>
    </location>
</feature>
<dbReference type="Gene3D" id="1.10.238.10">
    <property type="entry name" value="EF-hand"/>
    <property type="match status" value="2"/>
</dbReference>
<dbReference type="InterPro" id="IPR002048">
    <property type="entry name" value="EF_hand_dom"/>
</dbReference>
<organism evidence="5 6">
    <name type="scientific">Chironomus riparius</name>
    <dbReference type="NCBI Taxonomy" id="315576"/>
    <lineage>
        <taxon>Eukaryota</taxon>
        <taxon>Metazoa</taxon>
        <taxon>Ecdysozoa</taxon>
        <taxon>Arthropoda</taxon>
        <taxon>Hexapoda</taxon>
        <taxon>Insecta</taxon>
        <taxon>Pterygota</taxon>
        <taxon>Neoptera</taxon>
        <taxon>Endopterygota</taxon>
        <taxon>Diptera</taxon>
        <taxon>Nematocera</taxon>
        <taxon>Chironomoidea</taxon>
        <taxon>Chironomidae</taxon>
        <taxon>Chironominae</taxon>
        <taxon>Chironomus</taxon>
    </lineage>
</organism>
<evidence type="ECO:0000256" key="3">
    <source>
        <dbReference type="ARBA" id="ARBA00022837"/>
    </source>
</evidence>
<dbReference type="InterPro" id="IPR050145">
    <property type="entry name" value="Centrin_CML-like"/>
</dbReference>
<evidence type="ECO:0000313" key="5">
    <source>
        <dbReference type="EMBL" id="CAG9805693.1"/>
    </source>
</evidence>
<evidence type="ECO:0000259" key="4">
    <source>
        <dbReference type="PROSITE" id="PS50222"/>
    </source>
</evidence>
<name>A0A9N9RXF0_9DIPT</name>
<gene>
    <name evidence="5" type="ORF">CHIRRI_LOCUS8562</name>
</gene>
<proteinExistence type="predicted"/>
<evidence type="ECO:0000256" key="1">
    <source>
        <dbReference type="ARBA" id="ARBA00022723"/>
    </source>
</evidence>
<dbReference type="AlphaFoldDB" id="A0A9N9RXF0"/>
<dbReference type="InterPro" id="IPR011992">
    <property type="entry name" value="EF-hand-dom_pair"/>
</dbReference>
<dbReference type="FunFam" id="1.10.238.10:FF:000181">
    <property type="entry name" value="CALML5 isoform 1"/>
    <property type="match status" value="1"/>
</dbReference>
<dbReference type="EMBL" id="OU895878">
    <property type="protein sequence ID" value="CAG9805693.1"/>
    <property type="molecule type" value="Genomic_DNA"/>
</dbReference>
<keyword evidence="6" id="KW-1185">Reference proteome</keyword>
<dbReference type="Proteomes" id="UP001153620">
    <property type="component" value="Chromosome 2"/>
</dbReference>
<dbReference type="InterPro" id="IPR018247">
    <property type="entry name" value="EF_Hand_1_Ca_BS"/>
</dbReference>
<protein>
    <recommendedName>
        <fullName evidence="4">EF-hand domain-containing protein</fullName>
    </recommendedName>
</protein>
<evidence type="ECO:0000313" key="6">
    <source>
        <dbReference type="Proteomes" id="UP001153620"/>
    </source>
</evidence>
<dbReference type="PROSITE" id="PS50222">
    <property type="entry name" value="EF_HAND_2"/>
    <property type="match status" value="4"/>
</dbReference>
<accession>A0A9N9RXF0</accession>
<dbReference type="Pfam" id="PF13499">
    <property type="entry name" value="EF-hand_7"/>
    <property type="match status" value="2"/>
</dbReference>
<dbReference type="GO" id="GO:0005509">
    <property type="term" value="F:calcium ion binding"/>
    <property type="evidence" value="ECO:0007669"/>
    <property type="project" value="InterPro"/>
</dbReference>
<keyword evidence="2" id="KW-0677">Repeat</keyword>
<sequence>MSSQTDHHYYSSIVNHLKVLGQTIMGRRKSLKNQEEPTNYTEDELKDLRTAFDLLDRDQDGMVTPTELQFMLNNLGIHVSDELIDGLMKEASKTGNGLIDETEFLQWISRIQALRESPGAVAEDDDLTQDLVAAFRVFDRDSNGYITRDELQRAMQMIGETVTDSQLNDMLALADLDKDGRINYEEFARLLL</sequence>
<keyword evidence="3" id="KW-0106">Calcium</keyword>
<dbReference type="PANTHER" id="PTHR23050">
    <property type="entry name" value="CALCIUM BINDING PROTEIN"/>
    <property type="match status" value="1"/>
</dbReference>
<dbReference type="SMART" id="SM00054">
    <property type="entry name" value="EFh"/>
    <property type="match status" value="4"/>
</dbReference>
<keyword evidence="1" id="KW-0479">Metal-binding</keyword>
<reference evidence="5" key="2">
    <citation type="submission" date="2022-10" db="EMBL/GenBank/DDBJ databases">
        <authorList>
            <consortium name="ENA_rothamsted_submissions"/>
            <consortium name="culmorum"/>
            <person name="King R."/>
        </authorList>
    </citation>
    <scope>NUCLEOTIDE SEQUENCE</scope>
</reference>
<feature type="domain" description="EF-hand" evidence="4">
    <location>
        <begin position="79"/>
        <end position="114"/>
    </location>
</feature>
<dbReference type="PROSITE" id="PS00018">
    <property type="entry name" value="EF_HAND_1"/>
    <property type="match status" value="3"/>
</dbReference>
<evidence type="ECO:0000256" key="2">
    <source>
        <dbReference type="ARBA" id="ARBA00022737"/>
    </source>
</evidence>
<reference evidence="5" key="1">
    <citation type="submission" date="2022-01" db="EMBL/GenBank/DDBJ databases">
        <authorList>
            <person name="King R."/>
        </authorList>
    </citation>
    <scope>NUCLEOTIDE SEQUENCE</scope>
</reference>
<feature type="domain" description="EF-hand" evidence="4">
    <location>
        <begin position="126"/>
        <end position="161"/>
    </location>
</feature>
<dbReference type="CDD" id="cd00051">
    <property type="entry name" value="EFh"/>
    <property type="match status" value="1"/>
</dbReference>
<dbReference type="SUPFAM" id="SSF47473">
    <property type="entry name" value="EF-hand"/>
    <property type="match status" value="1"/>
</dbReference>